<gene>
    <name evidence="3" type="ORF">V7S43_016579</name>
</gene>
<reference evidence="3 4" key="1">
    <citation type="submission" date="2024-09" db="EMBL/GenBank/DDBJ databases">
        <title>Genome sequencing and assembly of Phytophthora oleae, isolate VK10A, causative agent of rot of olive drupes.</title>
        <authorList>
            <person name="Conti Taguali S."/>
            <person name="Riolo M."/>
            <person name="La Spada F."/>
            <person name="Cacciola S.O."/>
            <person name="Dionisio G."/>
        </authorList>
    </citation>
    <scope>NUCLEOTIDE SEQUENCE [LARGE SCALE GENOMIC DNA]</scope>
    <source>
        <strain evidence="3 4">VK10A</strain>
    </source>
</reference>
<dbReference type="EMBL" id="JBIMZQ010000054">
    <property type="protein sequence ID" value="KAL3658446.1"/>
    <property type="molecule type" value="Genomic_DNA"/>
</dbReference>
<evidence type="ECO:0008006" key="5">
    <source>
        <dbReference type="Google" id="ProtNLM"/>
    </source>
</evidence>
<dbReference type="AlphaFoldDB" id="A0ABD3EVV7"/>
<feature type="transmembrane region" description="Helical" evidence="2">
    <location>
        <begin position="114"/>
        <end position="139"/>
    </location>
</feature>
<proteinExistence type="predicted"/>
<evidence type="ECO:0000256" key="2">
    <source>
        <dbReference type="SAM" id="Phobius"/>
    </source>
</evidence>
<feature type="transmembrane region" description="Helical" evidence="2">
    <location>
        <begin position="472"/>
        <end position="493"/>
    </location>
</feature>
<keyword evidence="2" id="KW-0472">Membrane</keyword>
<dbReference type="Proteomes" id="UP001632037">
    <property type="component" value="Unassembled WGS sequence"/>
</dbReference>
<keyword evidence="2" id="KW-1133">Transmembrane helix</keyword>
<feature type="transmembrane region" description="Helical" evidence="2">
    <location>
        <begin position="75"/>
        <end position="94"/>
    </location>
</feature>
<keyword evidence="2" id="KW-0812">Transmembrane</keyword>
<feature type="transmembrane region" description="Helical" evidence="2">
    <location>
        <begin position="245"/>
        <end position="267"/>
    </location>
</feature>
<name>A0ABD3EVV7_9STRA</name>
<evidence type="ECO:0000313" key="4">
    <source>
        <dbReference type="Proteomes" id="UP001632037"/>
    </source>
</evidence>
<protein>
    <recommendedName>
        <fullName evidence="5">Transmembrane protein</fullName>
    </recommendedName>
</protein>
<sequence length="495" mass="55772">MHSTNRVQPDDVTPSTKPTSVIRGSTRTLRKVLSTSLLSTALAWTFAFCCSVGNIFSGRGAELQSNQEFLVAKMLWFHCFFCTMTVSIFLTLLLTEQLADQSTHSPLVYWSKRLACLMSPYFVILAFPVIGGCELFHYLLEADKTPKASVYFTHICFYVFVGCTDVQTRFLYRTETTRGLIRTRQQLLRYQRRLSEHPNKKPLRPERRRFVRVLLHDLPLVASAVFATAYVHIVSAFKIVTQWDLALFALCSVSLKLLLQELAKSFLTKKRQTPNMRTMAITVAAPTILIDTQLRTVLLCQDSASMTVVGSLLLAAAEVCARVAKTVYVQWHVHRIQAQRPQQNPVLRILPGAKSPTTINFVHVAPLRTTSSMRIIDPIEDRIHRALSLHAVEVYADMNAEYIAMGCSYGILFFFGSHPKYQLANGTGISRWTNASITGLQLGLEMVVDIVSCALEIRRGIDFEQFHKENSFLAVFMMAVALVNVHISSGIYLHV</sequence>
<keyword evidence="4" id="KW-1185">Reference proteome</keyword>
<accession>A0ABD3EVV7</accession>
<feature type="transmembrane region" description="Helical" evidence="2">
    <location>
        <begin position="151"/>
        <end position="172"/>
    </location>
</feature>
<organism evidence="3 4">
    <name type="scientific">Phytophthora oleae</name>
    <dbReference type="NCBI Taxonomy" id="2107226"/>
    <lineage>
        <taxon>Eukaryota</taxon>
        <taxon>Sar</taxon>
        <taxon>Stramenopiles</taxon>
        <taxon>Oomycota</taxon>
        <taxon>Peronosporomycetes</taxon>
        <taxon>Peronosporales</taxon>
        <taxon>Peronosporaceae</taxon>
        <taxon>Phytophthora</taxon>
    </lineage>
</organism>
<feature type="region of interest" description="Disordered" evidence="1">
    <location>
        <begin position="1"/>
        <end position="21"/>
    </location>
</feature>
<evidence type="ECO:0000313" key="3">
    <source>
        <dbReference type="EMBL" id="KAL3658446.1"/>
    </source>
</evidence>
<feature type="transmembrane region" description="Helical" evidence="2">
    <location>
        <begin position="32"/>
        <end position="55"/>
    </location>
</feature>
<evidence type="ECO:0000256" key="1">
    <source>
        <dbReference type="SAM" id="MobiDB-lite"/>
    </source>
</evidence>
<comment type="caution">
    <text evidence="3">The sequence shown here is derived from an EMBL/GenBank/DDBJ whole genome shotgun (WGS) entry which is preliminary data.</text>
</comment>
<feature type="transmembrane region" description="Helical" evidence="2">
    <location>
        <begin position="210"/>
        <end position="233"/>
    </location>
</feature>